<keyword evidence="2" id="KW-1185">Reference proteome</keyword>
<proteinExistence type="predicted"/>
<organism evidence="1 2">
    <name type="scientific">Entomophthora muscae</name>
    <dbReference type="NCBI Taxonomy" id="34485"/>
    <lineage>
        <taxon>Eukaryota</taxon>
        <taxon>Fungi</taxon>
        <taxon>Fungi incertae sedis</taxon>
        <taxon>Zoopagomycota</taxon>
        <taxon>Entomophthoromycotina</taxon>
        <taxon>Entomophthoromycetes</taxon>
        <taxon>Entomophthorales</taxon>
        <taxon>Entomophthoraceae</taxon>
        <taxon>Entomophthora</taxon>
    </lineage>
</organism>
<evidence type="ECO:0000313" key="2">
    <source>
        <dbReference type="Proteomes" id="UP001165960"/>
    </source>
</evidence>
<dbReference type="EMBL" id="QTSX02003817">
    <property type="protein sequence ID" value="KAJ9067962.1"/>
    <property type="molecule type" value="Genomic_DNA"/>
</dbReference>
<dbReference type="Proteomes" id="UP001165960">
    <property type="component" value="Unassembled WGS sequence"/>
</dbReference>
<gene>
    <name evidence="1" type="ORF">DSO57_1033583</name>
</gene>
<evidence type="ECO:0000313" key="1">
    <source>
        <dbReference type="EMBL" id="KAJ9067962.1"/>
    </source>
</evidence>
<sequence length="520" mass="57754">MVSLQPNLGVLGSQSCFKATMVKISDTPTKVKASRPPLASPASPQLSLSKLTQEDLDATSNTESMGEIIEMELSSKLLHRATINKKSVLAKSSIESKSQGSNEATYTPKRPENRAASLPSKPPRRKRPKQIIFISSDSDDSVEAETYEVEILLGKKGTKSSIEYLVKWKGYNMAYCSWEPVKNLDCRVLIEAFEECLCGLNTKLMGQYDPAIESIISSLSIADRETLVCLPKNISDFLLLVNKDVGPSISVVNTIDADGPPENYEYIAKSLRGEGVPPIDSAFLAGCECKGSCHTSRNSDCSCLDPDYQMMPYDKDGLLQLPPKHAIHECNVNCSCPLTCRNRVIQRGRTVKLQIFKTANKGWGVRAMEKIPKGRFVAEYVGEIITSEEAERRGLEYDSQGRTYLFDLDYKYGHNEDCPYSIDAYKYGNVTHFINHSCDPNIAVYTTFYESVDYDIHSLAFFAIRDVRKYEELCFDYSGDTSSESAAASSQITDQGSSGKFTKCPCYCGAQNCRKFVHIA</sequence>
<reference evidence="1" key="1">
    <citation type="submission" date="2022-04" db="EMBL/GenBank/DDBJ databases">
        <title>Genome of the entomopathogenic fungus Entomophthora muscae.</title>
        <authorList>
            <person name="Elya C."/>
            <person name="Lovett B.R."/>
            <person name="Lee E."/>
            <person name="Macias A.M."/>
            <person name="Hajek A.E."/>
            <person name="De Bivort B.L."/>
            <person name="Kasson M.T."/>
            <person name="De Fine Licht H.H."/>
            <person name="Stajich J.E."/>
        </authorList>
    </citation>
    <scope>NUCLEOTIDE SEQUENCE</scope>
    <source>
        <strain evidence="1">Berkeley</strain>
    </source>
</reference>
<name>A0ACC2T0A2_9FUNG</name>
<protein>
    <submittedName>
        <fullName evidence="1">Uncharacterized protein</fullName>
    </submittedName>
</protein>
<accession>A0ACC2T0A2</accession>
<comment type="caution">
    <text evidence="1">The sequence shown here is derived from an EMBL/GenBank/DDBJ whole genome shotgun (WGS) entry which is preliminary data.</text>
</comment>